<dbReference type="InterPro" id="IPR027417">
    <property type="entry name" value="P-loop_NTPase"/>
</dbReference>
<accession>A0ABV9MVJ7</accession>
<dbReference type="PANTHER" id="PTHR40396">
    <property type="entry name" value="ATPASE-LIKE PROTEIN"/>
    <property type="match status" value="1"/>
</dbReference>
<dbReference type="Proteomes" id="UP001595969">
    <property type="component" value="Unassembled WGS sequence"/>
</dbReference>
<keyword evidence="3" id="KW-1185">Reference proteome</keyword>
<dbReference type="InterPro" id="IPR003959">
    <property type="entry name" value="ATPase_AAA_core"/>
</dbReference>
<comment type="caution">
    <text evidence="2">The sequence shown here is derived from an EMBL/GenBank/DDBJ whole genome shotgun (WGS) entry which is preliminary data.</text>
</comment>
<dbReference type="PANTHER" id="PTHR40396:SF1">
    <property type="entry name" value="ATPASE AAA-TYPE CORE DOMAIN-CONTAINING PROTEIN"/>
    <property type="match status" value="1"/>
</dbReference>
<evidence type="ECO:0000259" key="1">
    <source>
        <dbReference type="Pfam" id="PF13304"/>
    </source>
</evidence>
<feature type="domain" description="ATPase AAA-type core" evidence="1">
    <location>
        <begin position="45"/>
        <end position="348"/>
    </location>
</feature>
<dbReference type="RefSeq" id="WP_204654113.1">
    <property type="nucleotide sequence ID" value="NZ_JAFBFD010000020.1"/>
</dbReference>
<protein>
    <submittedName>
        <fullName evidence="2">ATP/GTP-binding protein</fullName>
    </submittedName>
</protein>
<name>A0ABV9MVJ7_9ENTE</name>
<reference evidence="3" key="1">
    <citation type="journal article" date="2019" name="Int. J. Syst. Evol. Microbiol.">
        <title>The Global Catalogue of Microorganisms (GCM) 10K type strain sequencing project: providing services to taxonomists for standard genome sequencing and annotation.</title>
        <authorList>
            <consortium name="The Broad Institute Genomics Platform"/>
            <consortium name="The Broad Institute Genome Sequencing Center for Infectious Disease"/>
            <person name="Wu L."/>
            <person name="Ma J."/>
        </authorList>
    </citation>
    <scope>NUCLEOTIDE SEQUENCE [LARGE SCALE GENOMIC DNA]</scope>
    <source>
        <strain evidence="3">CGMCC 1.19032</strain>
    </source>
</reference>
<dbReference type="Pfam" id="PF13304">
    <property type="entry name" value="AAA_21"/>
    <property type="match status" value="1"/>
</dbReference>
<evidence type="ECO:0000313" key="2">
    <source>
        <dbReference type="EMBL" id="MFC4718835.1"/>
    </source>
</evidence>
<proteinExistence type="predicted"/>
<sequence length="413" mass="47964">MLHQFTFKNFKSFKDEMTLDLLATSIKEHPEDVVTDSFNEKVLKVAAIYGANASGKSNVIDAFNIMKHLVLYSFQNELSSNRFQPEPFWFEDKAIPTEFSVIFSAKQDIFQYGFSIGQEGMILEEYLYQRDSSRVMEHYLTIFDRTKNSLEGTILDEIDVKNLLSLVESNTLILSVLSKLKLPTIQTVFEWFKNTPVVDYGNPNREFTEIRRMKNGRWNHPLIKLIENPKEKKQLENFIRAIDIGIAELGVIEESDGKSVVAYHQNPFTKELLQTPIESESSGTIKMLMLYVNIKQVLDNGGTIFIDELDAKLHPLLIRYIIIMFHDQRINPNHAQLIFSTQEVFTLDKDNLRRDEIWFTDKSEQGVSELYSLVSYVDEKDKKIRNDASYGKDYILGRYRSIPSLKRMEEFNG</sequence>
<dbReference type="SUPFAM" id="SSF52540">
    <property type="entry name" value="P-loop containing nucleoside triphosphate hydrolases"/>
    <property type="match status" value="1"/>
</dbReference>
<dbReference type="EMBL" id="JBHSGS010000018">
    <property type="protein sequence ID" value="MFC4718835.1"/>
    <property type="molecule type" value="Genomic_DNA"/>
</dbReference>
<organism evidence="2 3">
    <name type="scientific">Enterococcus lemanii</name>
    <dbReference type="NCBI Taxonomy" id="1159752"/>
    <lineage>
        <taxon>Bacteria</taxon>
        <taxon>Bacillati</taxon>
        <taxon>Bacillota</taxon>
        <taxon>Bacilli</taxon>
        <taxon>Lactobacillales</taxon>
        <taxon>Enterococcaceae</taxon>
        <taxon>Enterococcus</taxon>
    </lineage>
</organism>
<gene>
    <name evidence="2" type="ORF">ACFO5I_03630</name>
</gene>
<evidence type="ECO:0000313" key="3">
    <source>
        <dbReference type="Proteomes" id="UP001595969"/>
    </source>
</evidence>
<dbReference type="Gene3D" id="3.40.50.300">
    <property type="entry name" value="P-loop containing nucleotide triphosphate hydrolases"/>
    <property type="match status" value="1"/>
</dbReference>